<dbReference type="eggNOG" id="COG3029">
    <property type="taxonomic scope" value="Bacteria"/>
</dbReference>
<dbReference type="GO" id="GO:0000104">
    <property type="term" value="F:succinate dehydrogenase activity"/>
    <property type="evidence" value="ECO:0007669"/>
    <property type="project" value="UniProtKB-UniRule"/>
</dbReference>
<reference evidence="7" key="1">
    <citation type="submission" date="2011-01" db="EMBL/GenBank/DDBJ databases">
        <title>Complete sequence of chromosome of Rahnella sp. Y9602.</title>
        <authorList>
            <consortium name="US DOE Joint Genome Institute"/>
            <person name="Lucas S."/>
            <person name="Copeland A."/>
            <person name="Lapidus A."/>
            <person name="Cheng J.-F."/>
            <person name="Goodwin L."/>
            <person name="Pitluck S."/>
            <person name="Lu M."/>
            <person name="Detter J.C."/>
            <person name="Han C."/>
            <person name="Tapia R."/>
            <person name="Land M."/>
            <person name="Hauser L."/>
            <person name="Kyrpides N."/>
            <person name="Ivanova N."/>
            <person name="Ovchinnikova G."/>
            <person name="Pagani I."/>
            <person name="Sobecky P.A."/>
            <person name="Martinez R.J."/>
            <person name="Woyke T."/>
        </authorList>
    </citation>
    <scope>NUCLEOTIDE SEQUENCE [LARGE SCALE GENOMIC DNA]</scope>
    <source>
        <strain evidence="7">Y9602</strain>
    </source>
</reference>
<dbReference type="Gene3D" id="1.20.1300.10">
    <property type="entry name" value="Fumarate reductase/succinate dehydrogenase, transmembrane subunit"/>
    <property type="match status" value="1"/>
</dbReference>
<dbReference type="SUPFAM" id="SSF81343">
    <property type="entry name" value="Fumarate reductase respiratory complex transmembrane subunits"/>
    <property type="match status" value="1"/>
</dbReference>
<dbReference type="RefSeq" id="WP_013573747.1">
    <property type="nucleotide sequence ID" value="NC_015061.1"/>
</dbReference>
<comment type="function">
    <text evidence="5">Two distinct, membrane-bound, FAD-containing enzymes are responsible for the catalysis of fumarate and succinate interconversion; fumarate reductase is used in anaerobic growth, and succinate dehydrogenase is used in aerobic growth. Anchors the catalytic components of the fumarate reductase complex to the cell inner membrane, binds quinones.</text>
</comment>
<evidence type="ECO:0000256" key="4">
    <source>
        <dbReference type="ARBA" id="ARBA00023136"/>
    </source>
</evidence>
<dbReference type="GeneID" id="95418868"/>
<sequence>MTTQSTGSKRKPYVREMKASWWKNLPFYRFYMLREGTAVPAVWFSLLLLAGVCSLRNGPESWADFVNFLQNPVVLLINLIALLAALLHTKTWFELAPKASILVVKGKKMGPEPVIAGFWGVTIVVTLVVLVIALFL</sequence>
<evidence type="ECO:0000256" key="2">
    <source>
        <dbReference type="ARBA" id="ARBA00022692"/>
    </source>
</evidence>
<evidence type="ECO:0000313" key="7">
    <source>
        <dbReference type="Proteomes" id="UP000007257"/>
    </source>
</evidence>
<evidence type="ECO:0000256" key="5">
    <source>
        <dbReference type="HAMAP-Rule" id="MF_00708"/>
    </source>
</evidence>
<dbReference type="PIRSF" id="PIRSF000180">
    <property type="entry name" value="FrdC"/>
    <property type="match status" value="1"/>
</dbReference>
<dbReference type="GO" id="GO:0005886">
    <property type="term" value="C:plasma membrane"/>
    <property type="evidence" value="ECO:0007669"/>
    <property type="project" value="UniProtKB-SubCell"/>
</dbReference>
<dbReference type="OrthoDB" id="8909678at2"/>
<comment type="similarity">
    <text evidence="5">Belongs to the FrdC family.</text>
</comment>
<dbReference type="HAMAP" id="MF_00708">
    <property type="entry name" value="Fumarate_red_C"/>
    <property type="match status" value="1"/>
</dbReference>
<evidence type="ECO:0000256" key="3">
    <source>
        <dbReference type="ARBA" id="ARBA00022989"/>
    </source>
</evidence>
<dbReference type="InterPro" id="IPR034804">
    <property type="entry name" value="SQR/QFR_C/D"/>
</dbReference>
<dbReference type="KEGG" id="rah:Rahaq_0411"/>
<feature type="transmembrane region" description="Helical" evidence="5">
    <location>
        <begin position="73"/>
        <end position="93"/>
    </location>
</feature>
<dbReference type="NCBIfam" id="NF003445">
    <property type="entry name" value="PRK04987.1"/>
    <property type="match status" value="1"/>
</dbReference>
<dbReference type="AlphaFoldDB" id="A0A0H3F4C7"/>
<dbReference type="Pfam" id="PF02300">
    <property type="entry name" value="Fumarate_red_C"/>
    <property type="match status" value="1"/>
</dbReference>
<keyword evidence="2 5" id="KW-0812">Transmembrane</keyword>
<comment type="caution">
    <text evidence="5">Lacks conserved residue(s) required for the propagation of feature annotation.</text>
</comment>
<dbReference type="GO" id="GO:0045283">
    <property type="term" value="C:fumarate reductase complex"/>
    <property type="evidence" value="ECO:0007669"/>
    <property type="project" value="UniProtKB-UniRule"/>
</dbReference>
<reference evidence="6 7" key="2">
    <citation type="journal article" date="2012" name="J. Bacteriol.">
        <title>Complete Genome Sequence of Rahnella sp. Strain Y9602, a Gammaproteobacterium Isolate from Metal- and Radionuclide-Contaminated Soil.</title>
        <authorList>
            <person name="Martinez R.J."/>
            <person name="Bruce D."/>
            <person name="Detter C."/>
            <person name="Goodwin L.A."/>
            <person name="Han J."/>
            <person name="Han C.S."/>
            <person name="Held B."/>
            <person name="Land M.L."/>
            <person name="Mikhailova N."/>
            <person name="Nolan M."/>
            <person name="Pennacchio L."/>
            <person name="Pitluck S."/>
            <person name="Tapia R."/>
            <person name="Woyke T."/>
            <person name="Sobecky P.A."/>
        </authorList>
    </citation>
    <scope>NUCLEOTIDE SEQUENCE [LARGE SCALE GENOMIC DNA]</scope>
    <source>
        <strain evidence="6 7">Y9602</strain>
    </source>
</reference>
<dbReference type="CDD" id="cd00546">
    <property type="entry name" value="QFR_TypeD_subunitC"/>
    <property type="match status" value="1"/>
</dbReference>
<gene>
    <name evidence="5" type="primary">frdC</name>
    <name evidence="6" type="ordered locus">Rahaq_0411</name>
</gene>
<comment type="subunit">
    <text evidence="5">Part of an enzyme complex containing four subunits: a flavoprotein (FrdA), an iron-sulfur protein (FrdB), and two hydrophobic anchor proteins (FrdC and FrdD).</text>
</comment>
<keyword evidence="5" id="KW-0997">Cell inner membrane</keyword>
<accession>A0A0H3F4C7</accession>
<dbReference type="EMBL" id="CP002505">
    <property type="protein sequence ID" value="ADW72040.1"/>
    <property type="molecule type" value="Genomic_DNA"/>
</dbReference>
<evidence type="ECO:0000313" key="6">
    <source>
        <dbReference type="EMBL" id="ADW72040.1"/>
    </source>
</evidence>
<dbReference type="InterPro" id="IPR003510">
    <property type="entry name" value="Fumarate_red_C"/>
</dbReference>
<proteinExistence type="inferred from homology"/>
<keyword evidence="4 5" id="KW-0472">Membrane</keyword>
<organism evidence="6 7">
    <name type="scientific">Rahnella sp. (strain Y9602)</name>
    <dbReference type="NCBI Taxonomy" id="2703885"/>
    <lineage>
        <taxon>Bacteria</taxon>
        <taxon>Pseudomonadati</taxon>
        <taxon>Pseudomonadota</taxon>
        <taxon>Gammaproteobacteria</taxon>
        <taxon>Enterobacterales</taxon>
        <taxon>Yersiniaceae</taxon>
        <taxon>Rahnella</taxon>
    </lineage>
</organism>
<dbReference type="HOGENOM" id="CLU_156492_0_0_6"/>
<dbReference type="Proteomes" id="UP000007257">
    <property type="component" value="Chromosome"/>
</dbReference>
<comment type="subcellular location">
    <subcellularLocation>
        <location evidence="5">Cell inner membrane</location>
        <topology evidence="5">Multi-pass membrane protein</topology>
    </subcellularLocation>
</comment>
<evidence type="ECO:0000256" key="1">
    <source>
        <dbReference type="ARBA" id="ARBA00022475"/>
    </source>
</evidence>
<name>A0A0H3F4C7_RAHSY</name>
<keyword evidence="3 5" id="KW-1133">Transmembrane helix</keyword>
<protein>
    <recommendedName>
        <fullName evidence="5">Fumarate reductase subunit C</fullName>
    </recommendedName>
    <alternativeName>
        <fullName evidence="5">Fumarate reductase 15 kDa hydrophobic protein</fullName>
    </alternativeName>
    <alternativeName>
        <fullName evidence="5">Quinol-fumarate reductase subunit C</fullName>
        <shortName evidence="5">QFR subunit C</shortName>
    </alternativeName>
</protein>
<keyword evidence="1 5" id="KW-1003">Cell membrane</keyword>
<feature type="transmembrane region" description="Helical" evidence="5">
    <location>
        <begin position="114"/>
        <end position="135"/>
    </location>
</feature>